<dbReference type="AlphaFoldDB" id="A0A943DR75"/>
<name>A0A943DR75_BACT4</name>
<sequence length="89" mass="10002">MNSKLELRLESAKLAVMVDGITPENVISLSKEIEKYVMGEADLPEAYDPSEMLKNSMEMLNKRFTEDYDKNKELQAKADEVSTRTGGDA</sequence>
<dbReference type="EMBL" id="JAGZEE010000010">
    <property type="protein sequence ID" value="MBS5410804.1"/>
    <property type="molecule type" value="Genomic_DNA"/>
</dbReference>
<dbReference type="RefSeq" id="WP_195741051.1">
    <property type="nucleotide sequence ID" value="NZ_JADMRY010000017.1"/>
</dbReference>
<evidence type="ECO:0000313" key="2">
    <source>
        <dbReference type="EMBL" id="MBS5410804.1"/>
    </source>
</evidence>
<proteinExistence type="predicted"/>
<protein>
    <submittedName>
        <fullName evidence="2">Uncharacterized protein</fullName>
    </submittedName>
</protein>
<dbReference type="Proteomes" id="UP000782901">
    <property type="component" value="Unassembled WGS sequence"/>
</dbReference>
<evidence type="ECO:0000313" key="3">
    <source>
        <dbReference type="Proteomes" id="UP000782901"/>
    </source>
</evidence>
<feature type="region of interest" description="Disordered" evidence="1">
    <location>
        <begin position="68"/>
        <end position="89"/>
    </location>
</feature>
<gene>
    <name evidence="2" type="ORF">KHY35_08820</name>
</gene>
<accession>A0A943DR75</accession>
<comment type="caution">
    <text evidence="2">The sequence shown here is derived from an EMBL/GenBank/DDBJ whole genome shotgun (WGS) entry which is preliminary data.</text>
</comment>
<evidence type="ECO:0000256" key="1">
    <source>
        <dbReference type="SAM" id="MobiDB-lite"/>
    </source>
</evidence>
<feature type="compositionally biased region" description="Basic and acidic residues" evidence="1">
    <location>
        <begin position="68"/>
        <end position="82"/>
    </location>
</feature>
<organism evidence="2 3">
    <name type="scientific">Bacteroides thetaiotaomicron</name>
    <dbReference type="NCBI Taxonomy" id="818"/>
    <lineage>
        <taxon>Bacteria</taxon>
        <taxon>Pseudomonadati</taxon>
        <taxon>Bacteroidota</taxon>
        <taxon>Bacteroidia</taxon>
        <taxon>Bacteroidales</taxon>
        <taxon>Bacteroidaceae</taxon>
        <taxon>Bacteroides</taxon>
    </lineage>
</organism>
<reference evidence="2" key="1">
    <citation type="submission" date="2021-02" db="EMBL/GenBank/DDBJ databases">
        <title>Infant gut strain persistence is associated with maternal origin, phylogeny, and functional potential including surface adhesion and iron acquisition.</title>
        <authorList>
            <person name="Lou Y.C."/>
        </authorList>
    </citation>
    <scope>NUCLEOTIDE SEQUENCE</scope>
    <source>
        <strain evidence="2">L3_082_243G1_dasL3_082_243G1_maxbin2.maxbin.015s ta_sub</strain>
    </source>
</reference>